<feature type="compositionally biased region" description="Basic and acidic residues" evidence="5">
    <location>
        <begin position="560"/>
        <end position="572"/>
    </location>
</feature>
<evidence type="ECO:0000259" key="6">
    <source>
        <dbReference type="SMART" id="SM01313"/>
    </source>
</evidence>
<keyword evidence="3" id="KW-0268">Exocytosis</keyword>
<dbReference type="InterPro" id="IPR048628">
    <property type="entry name" value="Sec3_C"/>
</dbReference>
<keyword evidence="4" id="KW-0175">Coiled coil</keyword>
<dbReference type="Pfam" id="PF20654">
    <property type="entry name" value="Sec3_C-term"/>
    <property type="match status" value="1"/>
</dbReference>
<dbReference type="Gene3D" id="2.30.29.90">
    <property type="match status" value="1"/>
</dbReference>
<dbReference type="Pfam" id="PF09763">
    <property type="entry name" value="Sec3_CC"/>
    <property type="match status" value="1"/>
</dbReference>
<sequence length="1354" mass="149012">MADQFQPNRAPGPGAAGPPPSAAGAKARQFEDEKNRITVSCFSKLDVDGALLESYITHCRVIEDGASPSSPPLADGPRDQKKSRVIVVAVRKTGRVRMHKARENPNGTFQIGKTWNLDDLSEIENHVAPFERGFTVTIIKPYYWQASSSKEKDFFISSLLKIYKKYTGGKIPKLTGFGGTEVDKLLGGAASLQEGQRDDSGGASPAGPSPISPGPSQFSSSLAPTPLRNLTSAVSMDNMTSPGRQPSPRNKGIDGLRAGPGVLRPSQSSDQLPSSRRPPDLAPGSRNISGASAYSAASGAASSDPPPPPIPPQGPGRRPSNGSSRSGRDRSGTRGVPVEDERGIRRMPSSERMFRTPSASSHQSRETMEQYPYGGGNRGLPPPAAPPEPSPLVDARGPVKEMSSKDVASQFRLAANTYAAGGMMGDRRQRPKTPTTPTAMSRTPSQDPGRQEEVPKIKYPEERRDRDARGGNGSYGVVGAPGERRRSPSSARDPPPSNQRSPEKQMEPPARNEVRGATLTSRDKPGMLPPSTPQNAPPGRPKHGSLEISTGPGGPALPDGLRDGGERGEGSRSRSPITKGRKRRSVKSSYLDDVDTSRVTVDIEELLSEFNWDPQGKVDALETKIRKEIAEVEAKDVIVNTDGDPRIEELSNLLDRAIQECDEMDALLTLYAVELTSLNDDISHIENQSQGLQVQTANQKTLQRELQNLMSTISIGPQQLEVLKYGSLDSPQALQSIEDTLLALYKAMTTIDPKIARNAPESPVGDGRRGSWSDEGIGSMRALQERKEGYQKDTQLFLTRMKQFMTIKFGAEVVELAKNSKNSPMSPGKPKLLGHDSAYMALYKFSGLIAFTRDVDLEEYYGLQKLYEKPVSVLFQDEFREHVLAWKKITKKPISDEVDLLFTAQEKETDNVAVTAARKLTVKRSQTLAKIRSPTSDHSKNKNQDGMISSHEAFAGALTETYSLVLREQNFLVEFFQMSSQLPQDFSEFIANSPAAEHRRIGDIGGLKPVEADKAKAKMVSDFMTGLFGFLPQDLQSLIEWAIRTDPLQGVGVMYALEVKMTALLDTDQEFLLKMLQKLHDRLAGLFSRFLDDQVKAIEETKVKIKKRKGVIPFMKVFPSFASRIEDQLPVGVPGSSTDLDIRDLVNDGYERINKAMFESLHAIAKESPTVANSNLDPEDKEQLNYHIMMIENMHHYLEELPLNTTNPILMLFKTRAERDLAEHLGLYTSSVIRRPLGKLLDFIEGVEVQQRNGADDIPSRQSHSRQVFKKVLGHHDGKEIRRGIETLRKRVDKHFSADGGDDDAVLVELILAVLEKEFIDVHRRAQILVQTVYKEAGLEMEFLVADVVGGFKK</sequence>
<comment type="similarity">
    <text evidence="1">Belongs to the SEC3 family.</text>
</comment>
<feature type="compositionally biased region" description="Polar residues" evidence="5">
    <location>
        <begin position="439"/>
        <end position="448"/>
    </location>
</feature>
<dbReference type="SMART" id="SM01313">
    <property type="entry name" value="Sec3-PIP2_bind"/>
    <property type="match status" value="1"/>
</dbReference>
<evidence type="ECO:0000313" key="7">
    <source>
        <dbReference type="EMBL" id="PWW80859.1"/>
    </source>
</evidence>
<dbReference type="EMBL" id="PYWC01000001">
    <property type="protein sequence ID" value="PWW80859.1"/>
    <property type="molecule type" value="Genomic_DNA"/>
</dbReference>
<feature type="region of interest" description="Disordered" evidence="5">
    <location>
        <begin position="418"/>
        <end position="592"/>
    </location>
</feature>
<proteinExistence type="inferred from homology"/>
<dbReference type="OrthoDB" id="27109at2759"/>
<evidence type="ECO:0000256" key="4">
    <source>
        <dbReference type="ARBA" id="ARBA00023054"/>
    </source>
</evidence>
<feature type="compositionally biased region" description="Pro residues" evidence="5">
    <location>
        <begin position="380"/>
        <end position="390"/>
    </location>
</feature>
<feature type="compositionally biased region" description="Pro residues" evidence="5">
    <location>
        <begin position="304"/>
        <end position="314"/>
    </location>
</feature>
<dbReference type="Proteomes" id="UP000246991">
    <property type="component" value="Unassembled WGS sequence"/>
</dbReference>
<dbReference type="Pfam" id="PF15277">
    <property type="entry name" value="Sec3-PIP2_bind"/>
    <property type="match status" value="1"/>
</dbReference>
<dbReference type="GO" id="GO:0006887">
    <property type="term" value="P:exocytosis"/>
    <property type="evidence" value="ECO:0007669"/>
    <property type="project" value="UniProtKB-KW"/>
</dbReference>
<protein>
    <recommendedName>
        <fullName evidence="6">Exocyst complex component Sec3 PIP2-binding N-terminal domain-containing protein</fullName>
    </recommendedName>
</protein>
<dbReference type="GO" id="GO:0005546">
    <property type="term" value="F:phosphatidylinositol-4,5-bisphosphate binding"/>
    <property type="evidence" value="ECO:0007669"/>
    <property type="project" value="TreeGrafter"/>
</dbReference>
<evidence type="ECO:0000256" key="3">
    <source>
        <dbReference type="ARBA" id="ARBA00022483"/>
    </source>
</evidence>
<feature type="compositionally biased region" description="Polar residues" evidence="5">
    <location>
        <begin position="265"/>
        <end position="274"/>
    </location>
</feature>
<accession>A0A317T279</accession>
<organism evidence="7 8">
    <name type="scientific">Tuber magnatum</name>
    <name type="common">white Piedmont truffle</name>
    <dbReference type="NCBI Taxonomy" id="42249"/>
    <lineage>
        <taxon>Eukaryota</taxon>
        <taxon>Fungi</taxon>
        <taxon>Dikarya</taxon>
        <taxon>Ascomycota</taxon>
        <taxon>Pezizomycotina</taxon>
        <taxon>Pezizomycetes</taxon>
        <taxon>Pezizales</taxon>
        <taxon>Tuberaceae</taxon>
        <taxon>Tuber</taxon>
    </lineage>
</organism>
<feature type="domain" description="Exocyst complex component Sec3 PIP2-binding N-terminal" evidence="6">
    <location>
        <begin position="79"/>
        <end position="166"/>
    </location>
</feature>
<dbReference type="InterPro" id="IPR019160">
    <property type="entry name" value="Sec3_CC"/>
</dbReference>
<feature type="compositionally biased region" description="Basic and acidic residues" evidence="5">
    <location>
        <begin position="326"/>
        <end position="354"/>
    </location>
</feature>
<dbReference type="GO" id="GO:0000145">
    <property type="term" value="C:exocyst"/>
    <property type="evidence" value="ECO:0007669"/>
    <property type="project" value="InterPro"/>
</dbReference>
<dbReference type="InterPro" id="IPR028258">
    <property type="entry name" value="Sec3-PIP2_bind"/>
</dbReference>
<comment type="caution">
    <text evidence="7">The sequence shown here is derived from an EMBL/GenBank/DDBJ whole genome shotgun (WGS) entry which is preliminary data.</text>
</comment>
<feature type="region of interest" description="Disordered" evidence="5">
    <location>
        <begin position="1"/>
        <end position="30"/>
    </location>
</feature>
<feature type="compositionally biased region" description="Pro residues" evidence="5">
    <location>
        <begin position="527"/>
        <end position="539"/>
    </location>
</feature>
<dbReference type="PANTHER" id="PTHR16092:SF14">
    <property type="entry name" value="EXOCYST COMPLEX COMPONENT 1 ISOFORM X1"/>
    <property type="match status" value="1"/>
</dbReference>
<evidence type="ECO:0000313" key="8">
    <source>
        <dbReference type="Proteomes" id="UP000246991"/>
    </source>
</evidence>
<feature type="compositionally biased region" description="Polar residues" evidence="5">
    <location>
        <begin position="228"/>
        <end position="248"/>
    </location>
</feature>
<feature type="compositionally biased region" description="Low complexity" evidence="5">
    <location>
        <begin position="315"/>
        <end position="325"/>
    </location>
</feature>
<keyword evidence="2" id="KW-0813">Transport</keyword>
<reference evidence="7 8" key="1">
    <citation type="submission" date="2018-03" db="EMBL/GenBank/DDBJ databases">
        <title>Genomes of Pezizomycetes fungi and the evolution of truffles.</title>
        <authorList>
            <person name="Murat C."/>
            <person name="Payen T."/>
            <person name="Noel B."/>
            <person name="Kuo A."/>
            <person name="Martin F.M."/>
        </authorList>
    </citation>
    <scope>NUCLEOTIDE SEQUENCE [LARGE SCALE GENOMIC DNA]</scope>
    <source>
        <strain evidence="7">091103-1</strain>
    </source>
</reference>
<gene>
    <name evidence="7" type="ORF">C7212DRAFT_160922</name>
</gene>
<evidence type="ECO:0000256" key="1">
    <source>
        <dbReference type="ARBA" id="ARBA00006518"/>
    </source>
</evidence>
<feature type="compositionally biased region" description="Basic and acidic residues" evidence="5">
    <location>
        <begin position="501"/>
        <end position="514"/>
    </location>
</feature>
<feature type="region of interest" description="Disordered" evidence="5">
    <location>
        <begin position="193"/>
        <end position="405"/>
    </location>
</feature>
<dbReference type="GO" id="GO:0006893">
    <property type="term" value="P:Golgi to plasma membrane transport"/>
    <property type="evidence" value="ECO:0007669"/>
    <property type="project" value="TreeGrafter"/>
</dbReference>
<evidence type="ECO:0000256" key="5">
    <source>
        <dbReference type="SAM" id="MobiDB-lite"/>
    </source>
</evidence>
<feature type="compositionally biased region" description="Low complexity" evidence="5">
    <location>
        <begin position="289"/>
        <end position="303"/>
    </location>
</feature>
<keyword evidence="8" id="KW-1185">Reference proteome</keyword>
<feature type="compositionally biased region" description="Basic and acidic residues" evidence="5">
    <location>
        <begin position="449"/>
        <end position="469"/>
    </location>
</feature>
<dbReference type="GO" id="GO:0005886">
    <property type="term" value="C:plasma membrane"/>
    <property type="evidence" value="ECO:0007669"/>
    <property type="project" value="TreeGrafter"/>
</dbReference>
<dbReference type="PANTHER" id="PTHR16092">
    <property type="entry name" value="SEC3/SYNTAXIN-RELATED"/>
    <property type="match status" value="1"/>
</dbReference>
<evidence type="ECO:0000256" key="2">
    <source>
        <dbReference type="ARBA" id="ARBA00022448"/>
    </source>
</evidence>
<dbReference type="CDD" id="cd13315">
    <property type="entry name" value="PH_Sec3"/>
    <property type="match status" value="1"/>
</dbReference>
<dbReference type="STRING" id="42249.A0A317T279"/>
<name>A0A317T279_9PEZI</name>